<comment type="caution">
    <text evidence="14">The sequence shown here is derived from an EMBL/GenBank/DDBJ whole genome shotgun (WGS) entry which is preliminary data.</text>
</comment>
<keyword evidence="5 11" id="KW-0547">Nucleotide-binding</keyword>
<keyword evidence="8 11" id="KW-0378">Hydrolase</keyword>
<evidence type="ECO:0000256" key="2">
    <source>
        <dbReference type="ARBA" id="ARBA00008598"/>
    </source>
</evidence>
<dbReference type="EC" id="3.1.21.3" evidence="11"/>
<evidence type="ECO:0000256" key="12">
    <source>
        <dbReference type="SAM" id="MobiDB-lite"/>
    </source>
</evidence>
<dbReference type="InterPro" id="IPR051268">
    <property type="entry name" value="Type-I_R_enzyme_R_subunit"/>
</dbReference>
<evidence type="ECO:0000256" key="8">
    <source>
        <dbReference type="ARBA" id="ARBA00022801"/>
    </source>
</evidence>
<evidence type="ECO:0000256" key="11">
    <source>
        <dbReference type="RuleBase" id="RU364115"/>
    </source>
</evidence>
<accession>A0ABN3PX91</accession>
<dbReference type="Pfam" id="PF18766">
    <property type="entry name" value="SWI2_SNF2"/>
    <property type="match status" value="1"/>
</dbReference>
<feature type="domain" description="Helicase ATP-binding" evidence="13">
    <location>
        <begin position="306"/>
        <end position="486"/>
    </location>
</feature>
<name>A0ABN3PX91_9ACTN</name>
<gene>
    <name evidence="14" type="ORF">GCM10010411_46080</name>
</gene>
<dbReference type="PANTHER" id="PTHR30195:SF15">
    <property type="entry name" value="TYPE I RESTRICTION ENZYME HINDI ENDONUCLEASE SUBUNIT"/>
    <property type="match status" value="1"/>
</dbReference>
<comment type="catalytic activity">
    <reaction evidence="1 11">
        <text>Endonucleolytic cleavage of DNA to give random double-stranded fragments with terminal 5'-phosphates, ATP is simultaneously hydrolyzed.</text>
        <dbReference type="EC" id="3.1.21.3"/>
    </reaction>
</comment>
<proteinExistence type="inferred from homology"/>
<dbReference type="SUPFAM" id="SSF52540">
    <property type="entry name" value="P-loop containing nucleoside triphosphate hydrolases"/>
    <property type="match status" value="1"/>
</dbReference>
<evidence type="ECO:0000256" key="9">
    <source>
        <dbReference type="ARBA" id="ARBA00022840"/>
    </source>
</evidence>
<dbReference type="PROSITE" id="PS51192">
    <property type="entry name" value="HELICASE_ATP_BIND_1"/>
    <property type="match status" value="1"/>
</dbReference>
<dbReference type="CDD" id="cd22332">
    <property type="entry name" value="HsdR_N"/>
    <property type="match status" value="1"/>
</dbReference>
<evidence type="ECO:0000256" key="6">
    <source>
        <dbReference type="ARBA" id="ARBA00022747"/>
    </source>
</evidence>
<dbReference type="EMBL" id="BAAATD010000006">
    <property type="protein sequence ID" value="GAA2606685.1"/>
    <property type="molecule type" value="Genomic_DNA"/>
</dbReference>
<dbReference type="RefSeq" id="WP_344543965.1">
    <property type="nucleotide sequence ID" value="NZ_BAAATD010000006.1"/>
</dbReference>
<dbReference type="InterPro" id="IPR014001">
    <property type="entry name" value="Helicase_ATP-bd"/>
</dbReference>
<protein>
    <recommendedName>
        <fullName evidence="11">Type I restriction enzyme endonuclease subunit</fullName>
        <shortName evidence="11">R protein</shortName>
        <ecNumber evidence="11">3.1.21.3</ecNumber>
    </recommendedName>
</protein>
<evidence type="ECO:0000313" key="15">
    <source>
        <dbReference type="Proteomes" id="UP001501509"/>
    </source>
</evidence>
<comment type="function">
    <text evidence="11">Subunit R is required for both nuclease and ATPase activities, but not for modification.</text>
</comment>
<keyword evidence="4" id="KW-0540">Nuclease</keyword>
<dbReference type="CDD" id="cd18800">
    <property type="entry name" value="SF2_C_EcoR124I-like"/>
    <property type="match status" value="1"/>
</dbReference>
<reference evidence="14 15" key="1">
    <citation type="journal article" date="2019" name="Int. J. Syst. Evol. Microbiol.">
        <title>The Global Catalogue of Microorganisms (GCM) 10K type strain sequencing project: providing services to taxonomists for standard genome sequencing and annotation.</title>
        <authorList>
            <consortium name="The Broad Institute Genomics Platform"/>
            <consortium name="The Broad Institute Genome Sequencing Center for Infectious Disease"/>
            <person name="Wu L."/>
            <person name="Ma J."/>
        </authorList>
    </citation>
    <scope>NUCLEOTIDE SEQUENCE [LARGE SCALE GENOMIC DNA]</scope>
    <source>
        <strain evidence="14 15">JCM 6833</strain>
    </source>
</reference>
<dbReference type="SMART" id="SM00487">
    <property type="entry name" value="DEXDc"/>
    <property type="match status" value="1"/>
</dbReference>
<dbReference type="Gene3D" id="3.40.50.300">
    <property type="entry name" value="P-loop containing nucleotide triphosphate hydrolases"/>
    <property type="match status" value="2"/>
</dbReference>
<evidence type="ECO:0000256" key="1">
    <source>
        <dbReference type="ARBA" id="ARBA00000851"/>
    </source>
</evidence>
<organism evidence="14 15">
    <name type="scientific">Actinomadura fulvescens</name>
    <dbReference type="NCBI Taxonomy" id="46160"/>
    <lineage>
        <taxon>Bacteria</taxon>
        <taxon>Bacillati</taxon>
        <taxon>Actinomycetota</taxon>
        <taxon>Actinomycetes</taxon>
        <taxon>Streptosporangiales</taxon>
        <taxon>Thermomonosporaceae</taxon>
        <taxon>Actinomadura</taxon>
    </lineage>
</organism>
<dbReference type="InterPro" id="IPR007409">
    <property type="entry name" value="Restrct_endonuc_type1_HsdR_N"/>
</dbReference>
<feature type="region of interest" description="Disordered" evidence="12">
    <location>
        <begin position="664"/>
        <end position="714"/>
    </location>
</feature>
<sequence length="1120" mass="125164">MHGEQITDRLADLLVTHLGWVDRLDAALPGTVLSDEEALRDGLLRDRFLEAVRQINPATDGRLWLDEPRLDQVWESVTRRLSGELVQGNEEFFEVLQSGVVVDGPSDDPDGRRRAIRLVDWDNPELNDLLVATRVPVQRPRDGGIPKIELDAVLFVNGIPFVVVACSSAWQTDGVNGAIDVLRTYTGRRRMVPNQSLPGFFRYVQVLVATDGEQARLGTVTSLPEHFAEWKTTEPVPGDRVASEIGADRPLTSLETLAAGALRASHLIDLVHSFSIFQRMEGKTTRLVARYQQFRAVHRIVRRMTEESRPEARGGLLWHTQGSGKSLTMVFLVRKLRNSPRHRGFKVVVVSDRRALKRQLTPVLRLSGEKPRVAENSAEARTHLTDPTPNVIQLMIQQARKDDTVSERELSSLAEDPDDVQFAPGLLNDSDQILLLIDEAHRTQSGMFHARLRRAVPNATVIGLTGTPIIRSDKANTARIFGKELDRYTLTQAEQDEATVPIRYEGRHSHADVVDRVALDTAYEAETGGAQAVLGLRDALESSGLIAEKARDMLVHWVTTVLPRGFKAQVVAVSRVAAVRYRAALRTARDDLVKAAHAHRNFGGSHDGFDEPVLAAAAARLSLLRAIDFVPIISGSEGDPPELREWTDQAAQYERIDRFQAAFPAPEPDEDGRGPHPSETQGDPWQDAPAPAPQPSAPEGGDPWDGLRPDTTWNIDVPAQSATAAPIAFLIVQRMLLTGFDAPLEQVLYVDRPIRQAELLQAIARTNRRARNKPYGLVVDYVALTENLDSALAEYELKDLEGMREELIKHELPLLLDRASQLKDLLRSLGVTASTAEEEQERLLELLENRDTRARFDATVSAFLNAMDRLLPRPEALVHEELAQVVGLVQWRARRRFRDTGTGRPDPNQYGPVLRELLDKHIQGSRVIEQVPPVEITDPGFREKVDELRSDRTRAREYEHALRHHIDSHRALDPQRADRLSERLDHLLRSMDGAWDDLAPALRTLIDETLQPEGDITTLGLDPHTEGPIYSILAQALSAHLESGRLDEDQVIDIVHDLAGLVRVKVVPPHFRESTVLQENLRKDLTRRVRAHTGLALAEARPIAQRLVTEVAVSRRDHFL</sequence>
<evidence type="ECO:0000256" key="3">
    <source>
        <dbReference type="ARBA" id="ARBA00011296"/>
    </source>
</evidence>
<comment type="similarity">
    <text evidence="2 11">Belongs to the HsdR family.</text>
</comment>
<dbReference type="Pfam" id="PF22679">
    <property type="entry name" value="T1R_D3-like"/>
    <property type="match status" value="1"/>
</dbReference>
<evidence type="ECO:0000313" key="14">
    <source>
        <dbReference type="EMBL" id="GAA2606685.1"/>
    </source>
</evidence>
<comment type="subunit">
    <text evidence="3 11">The type I restriction/modification system is composed of three polypeptides R, M and S.</text>
</comment>
<evidence type="ECO:0000256" key="4">
    <source>
        <dbReference type="ARBA" id="ARBA00022722"/>
    </source>
</evidence>
<dbReference type="InterPro" id="IPR040980">
    <property type="entry name" value="SWI2_SNF2"/>
</dbReference>
<dbReference type="Pfam" id="PF04313">
    <property type="entry name" value="HSDR_N"/>
    <property type="match status" value="1"/>
</dbReference>
<evidence type="ECO:0000256" key="10">
    <source>
        <dbReference type="ARBA" id="ARBA00023125"/>
    </source>
</evidence>
<dbReference type="InterPro" id="IPR027417">
    <property type="entry name" value="P-loop_NTPase"/>
</dbReference>
<evidence type="ECO:0000256" key="5">
    <source>
        <dbReference type="ARBA" id="ARBA00022741"/>
    </source>
</evidence>
<dbReference type="InterPro" id="IPR055180">
    <property type="entry name" value="HsdR_RecA-like_helicase_dom_2"/>
</dbReference>
<keyword evidence="6 11" id="KW-0680">Restriction system</keyword>
<dbReference type="NCBIfam" id="TIGR00348">
    <property type="entry name" value="hsdR"/>
    <property type="match status" value="1"/>
</dbReference>
<evidence type="ECO:0000256" key="7">
    <source>
        <dbReference type="ARBA" id="ARBA00022759"/>
    </source>
</evidence>
<keyword evidence="7" id="KW-0255">Endonuclease</keyword>
<dbReference type="Proteomes" id="UP001501509">
    <property type="component" value="Unassembled WGS sequence"/>
</dbReference>
<dbReference type="PANTHER" id="PTHR30195">
    <property type="entry name" value="TYPE I SITE-SPECIFIC DEOXYRIBONUCLEASE PROTEIN SUBUNIT M AND R"/>
    <property type="match status" value="1"/>
</dbReference>
<dbReference type="InterPro" id="IPR004473">
    <property type="entry name" value="Restrct_endonuc_typeI_HsdR"/>
</dbReference>
<evidence type="ECO:0000259" key="13">
    <source>
        <dbReference type="PROSITE" id="PS51192"/>
    </source>
</evidence>
<dbReference type="Gene3D" id="3.90.1570.50">
    <property type="match status" value="1"/>
</dbReference>
<keyword evidence="15" id="KW-1185">Reference proteome</keyword>
<keyword evidence="9 11" id="KW-0067">ATP-binding</keyword>
<keyword evidence="10 11" id="KW-0238">DNA-binding</keyword>